<evidence type="ECO:0000313" key="5">
    <source>
        <dbReference type="RefSeq" id="XP_029636894.1"/>
    </source>
</evidence>
<dbReference type="AlphaFoldDB" id="A0A6P7SEP6"/>
<gene>
    <name evidence="5" type="primary">LOC115212194</name>
</gene>
<dbReference type="GO" id="GO:0005524">
    <property type="term" value="F:ATP binding"/>
    <property type="evidence" value="ECO:0007669"/>
    <property type="project" value="UniProtKB-KW"/>
</dbReference>
<evidence type="ECO:0000313" key="4">
    <source>
        <dbReference type="Proteomes" id="UP000515154"/>
    </source>
</evidence>
<evidence type="ECO:0000256" key="1">
    <source>
        <dbReference type="RuleBase" id="RU363044"/>
    </source>
</evidence>
<dbReference type="InterPro" id="IPR010285">
    <property type="entry name" value="DNA_helicase_pif1-like_DEAD"/>
</dbReference>
<dbReference type="RefSeq" id="XP_029636894.1">
    <property type="nucleotide sequence ID" value="XM_029781034.1"/>
</dbReference>
<keyword evidence="1" id="KW-0378">Hydrolase</keyword>
<dbReference type="EC" id="5.6.2.3" evidence="1"/>
<name>A0A6P7SEP6_9MOLL</name>
<keyword evidence="4" id="KW-1185">Reference proteome</keyword>
<dbReference type="Pfam" id="PF05970">
    <property type="entry name" value="PIF1"/>
    <property type="match status" value="1"/>
</dbReference>
<evidence type="ECO:0000259" key="3">
    <source>
        <dbReference type="Pfam" id="PF21530"/>
    </source>
</evidence>
<keyword evidence="1" id="KW-0347">Helicase</keyword>
<sequence length="234" mass="26693">MVRISQYYCQLSSNKALPIAPRGTKVDELNASIKSSVLWHHVKTLQLSTNMRSRLSRDQSAELFAGQLLKLDEGRVLMDKEQFPTLILIFNSTGSVNDMVAEIFPNLLQNYNSDWIFERAILTSKDFNNILMNKLPGEIFTYNSIDIVVDDIVNYPIEFLNSLQPHGTGPHRLRLKKWTRIMLLRNLTPPKLCNGIRLIVHKLTRNCIETNILTGCGKCKADIISHIPSNFKLV</sequence>
<feature type="domain" description="DNA helicase Pif1-like DEAD-box helicase" evidence="2">
    <location>
        <begin position="16"/>
        <end position="78"/>
    </location>
</feature>
<comment type="catalytic activity">
    <reaction evidence="1">
        <text>ATP + H2O = ADP + phosphate + H(+)</text>
        <dbReference type="Rhea" id="RHEA:13065"/>
        <dbReference type="ChEBI" id="CHEBI:15377"/>
        <dbReference type="ChEBI" id="CHEBI:15378"/>
        <dbReference type="ChEBI" id="CHEBI:30616"/>
        <dbReference type="ChEBI" id="CHEBI:43474"/>
        <dbReference type="ChEBI" id="CHEBI:456216"/>
        <dbReference type="EC" id="5.6.2.3"/>
    </reaction>
</comment>
<dbReference type="KEGG" id="osn:115212194"/>
<keyword evidence="1" id="KW-0234">DNA repair</keyword>
<protein>
    <recommendedName>
        <fullName evidence="1">ATP-dependent DNA helicase</fullName>
        <ecNumber evidence="1">5.6.2.3</ecNumber>
    </recommendedName>
</protein>
<proteinExistence type="inferred from homology"/>
<comment type="cofactor">
    <cofactor evidence="1">
        <name>Mg(2+)</name>
        <dbReference type="ChEBI" id="CHEBI:18420"/>
    </cofactor>
</comment>
<comment type="similarity">
    <text evidence="1">Belongs to the helicase family.</text>
</comment>
<dbReference type="GO" id="GO:0016787">
    <property type="term" value="F:hydrolase activity"/>
    <property type="evidence" value="ECO:0007669"/>
    <property type="project" value="UniProtKB-KW"/>
</dbReference>
<feature type="domain" description="DNA helicase Pif1-like 2B" evidence="3">
    <location>
        <begin position="158"/>
        <end position="203"/>
    </location>
</feature>
<keyword evidence="1" id="KW-0227">DNA damage</keyword>
<dbReference type="PANTHER" id="PTHR10492">
    <property type="match status" value="1"/>
</dbReference>
<dbReference type="GO" id="GO:0006281">
    <property type="term" value="P:DNA repair"/>
    <property type="evidence" value="ECO:0007669"/>
    <property type="project" value="UniProtKB-KW"/>
</dbReference>
<organism evidence="4 5">
    <name type="scientific">Octopus sinensis</name>
    <name type="common">East Asian common octopus</name>
    <dbReference type="NCBI Taxonomy" id="2607531"/>
    <lineage>
        <taxon>Eukaryota</taxon>
        <taxon>Metazoa</taxon>
        <taxon>Spiralia</taxon>
        <taxon>Lophotrochozoa</taxon>
        <taxon>Mollusca</taxon>
        <taxon>Cephalopoda</taxon>
        <taxon>Coleoidea</taxon>
        <taxon>Octopodiformes</taxon>
        <taxon>Octopoda</taxon>
        <taxon>Incirrata</taxon>
        <taxon>Octopodidae</taxon>
        <taxon>Octopus</taxon>
    </lineage>
</organism>
<dbReference type="GO" id="GO:0043139">
    <property type="term" value="F:5'-3' DNA helicase activity"/>
    <property type="evidence" value="ECO:0007669"/>
    <property type="project" value="UniProtKB-EC"/>
</dbReference>
<keyword evidence="1" id="KW-0547">Nucleotide-binding</keyword>
<reference evidence="5" key="1">
    <citation type="submission" date="2025-08" db="UniProtKB">
        <authorList>
            <consortium name="RefSeq"/>
        </authorList>
    </citation>
    <scope>IDENTIFICATION</scope>
</reference>
<dbReference type="Pfam" id="PF21530">
    <property type="entry name" value="Pif1_2B_dom"/>
    <property type="match status" value="1"/>
</dbReference>
<dbReference type="PANTHER" id="PTHR10492:SF57">
    <property type="entry name" value="ATP-DEPENDENT DNA HELICASE"/>
    <property type="match status" value="1"/>
</dbReference>
<dbReference type="GO" id="GO:0000723">
    <property type="term" value="P:telomere maintenance"/>
    <property type="evidence" value="ECO:0007669"/>
    <property type="project" value="InterPro"/>
</dbReference>
<evidence type="ECO:0000259" key="2">
    <source>
        <dbReference type="Pfam" id="PF05970"/>
    </source>
</evidence>
<keyword evidence="1" id="KW-0067">ATP-binding</keyword>
<keyword evidence="1" id="KW-0233">DNA recombination</keyword>
<dbReference type="InterPro" id="IPR049163">
    <property type="entry name" value="Pif1-like_2B_dom"/>
</dbReference>
<dbReference type="Proteomes" id="UP000515154">
    <property type="component" value="Linkage group LG5"/>
</dbReference>
<dbReference type="GO" id="GO:0006310">
    <property type="term" value="P:DNA recombination"/>
    <property type="evidence" value="ECO:0007669"/>
    <property type="project" value="UniProtKB-KW"/>
</dbReference>
<accession>A0A6P7SEP6</accession>